<proteinExistence type="predicted"/>
<dbReference type="GO" id="GO:0003677">
    <property type="term" value="F:DNA binding"/>
    <property type="evidence" value="ECO:0007669"/>
    <property type="project" value="InterPro"/>
</dbReference>
<evidence type="ECO:0000313" key="3">
    <source>
        <dbReference type="Proteomes" id="UP000245765"/>
    </source>
</evidence>
<sequence length="93" mass="10564">MSFGGVIRERRIALNIGLVDMSERLGISAPYLSRIERGLESPPRDELIERAAAILGLQMDDLFVVARRLPPDMRDDMEKVVRAYRRLRAIGGR</sequence>
<organism evidence="2 3">
    <name type="scientific">Falsiroseomonas bella</name>
    <dbReference type="NCBI Taxonomy" id="2184016"/>
    <lineage>
        <taxon>Bacteria</taxon>
        <taxon>Pseudomonadati</taxon>
        <taxon>Pseudomonadota</taxon>
        <taxon>Alphaproteobacteria</taxon>
        <taxon>Acetobacterales</taxon>
        <taxon>Roseomonadaceae</taxon>
        <taxon>Falsiroseomonas</taxon>
    </lineage>
</organism>
<dbReference type="CDD" id="cd00093">
    <property type="entry name" value="HTH_XRE"/>
    <property type="match status" value="1"/>
</dbReference>
<accession>A0A317F5N0</accession>
<dbReference type="SUPFAM" id="SSF47413">
    <property type="entry name" value="lambda repressor-like DNA-binding domains"/>
    <property type="match status" value="1"/>
</dbReference>
<reference evidence="3" key="1">
    <citation type="submission" date="2018-05" db="EMBL/GenBank/DDBJ databases">
        <authorList>
            <person name="Du Z."/>
            <person name="Wang X."/>
        </authorList>
    </citation>
    <scope>NUCLEOTIDE SEQUENCE [LARGE SCALE GENOMIC DNA]</scope>
    <source>
        <strain evidence="3">CQN31</strain>
    </source>
</reference>
<dbReference type="PROSITE" id="PS50943">
    <property type="entry name" value="HTH_CROC1"/>
    <property type="match status" value="1"/>
</dbReference>
<dbReference type="EMBL" id="QGNA01000007">
    <property type="protein sequence ID" value="PWS34450.1"/>
    <property type="molecule type" value="Genomic_DNA"/>
</dbReference>
<evidence type="ECO:0000259" key="1">
    <source>
        <dbReference type="PROSITE" id="PS50943"/>
    </source>
</evidence>
<dbReference type="Pfam" id="PF01381">
    <property type="entry name" value="HTH_3"/>
    <property type="match status" value="1"/>
</dbReference>
<dbReference type="Proteomes" id="UP000245765">
    <property type="component" value="Unassembled WGS sequence"/>
</dbReference>
<dbReference type="AlphaFoldDB" id="A0A317F5N0"/>
<keyword evidence="3" id="KW-1185">Reference proteome</keyword>
<dbReference type="InterPro" id="IPR010982">
    <property type="entry name" value="Lambda_DNA-bd_dom_sf"/>
</dbReference>
<dbReference type="OrthoDB" id="9809730at2"/>
<feature type="domain" description="HTH cro/C1-type" evidence="1">
    <location>
        <begin position="7"/>
        <end position="62"/>
    </location>
</feature>
<gene>
    <name evidence="2" type="ORF">DFH01_25900</name>
</gene>
<protein>
    <submittedName>
        <fullName evidence="2">XRE family transcriptional regulator</fullName>
    </submittedName>
</protein>
<dbReference type="Gene3D" id="1.10.260.40">
    <property type="entry name" value="lambda repressor-like DNA-binding domains"/>
    <property type="match status" value="1"/>
</dbReference>
<dbReference type="InterPro" id="IPR001387">
    <property type="entry name" value="Cro/C1-type_HTH"/>
</dbReference>
<dbReference type="RefSeq" id="WP_109873423.1">
    <property type="nucleotide sequence ID" value="NZ_QGNA01000007.1"/>
</dbReference>
<evidence type="ECO:0000313" key="2">
    <source>
        <dbReference type="EMBL" id="PWS34450.1"/>
    </source>
</evidence>
<comment type="caution">
    <text evidence="2">The sequence shown here is derived from an EMBL/GenBank/DDBJ whole genome shotgun (WGS) entry which is preliminary data.</text>
</comment>
<name>A0A317F5N0_9PROT</name>
<dbReference type="SMART" id="SM00530">
    <property type="entry name" value="HTH_XRE"/>
    <property type="match status" value="1"/>
</dbReference>